<evidence type="ECO:0000313" key="3">
    <source>
        <dbReference type="Proteomes" id="UP000272400"/>
    </source>
</evidence>
<keyword evidence="1" id="KW-1133">Transmembrane helix</keyword>
<proteinExistence type="predicted"/>
<reference evidence="2 3" key="1">
    <citation type="submission" date="2018-11" db="EMBL/GenBank/DDBJ databases">
        <title>Sequencing the genomes of 1000 actinobacteria strains.</title>
        <authorList>
            <person name="Klenk H.-P."/>
        </authorList>
    </citation>
    <scope>NUCLEOTIDE SEQUENCE [LARGE SCALE GENOMIC DNA]</scope>
    <source>
        <strain evidence="2 3">DSM 44254</strain>
    </source>
</reference>
<comment type="caution">
    <text evidence="2">The sequence shown here is derived from an EMBL/GenBank/DDBJ whole genome shotgun (WGS) entry which is preliminary data.</text>
</comment>
<sequence length="52" mass="4931">MISGKHVLWVGGAFAAIYALQSPDGAATLINGAASGIAGAAGSIATFLNGLG</sequence>
<feature type="transmembrane region" description="Helical" evidence="1">
    <location>
        <begin position="29"/>
        <end position="51"/>
    </location>
</feature>
<dbReference type="RefSeq" id="WP_170201779.1">
    <property type="nucleotide sequence ID" value="NZ_RJKE01000001.1"/>
</dbReference>
<keyword evidence="1" id="KW-0812">Transmembrane</keyword>
<keyword evidence="3" id="KW-1185">Reference proteome</keyword>
<accession>A0A3N1DCA7</accession>
<gene>
    <name evidence="2" type="ORF">EDD29_8496</name>
</gene>
<organism evidence="2 3">
    <name type="scientific">Actinocorallia herbida</name>
    <dbReference type="NCBI Taxonomy" id="58109"/>
    <lineage>
        <taxon>Bacteria</taxon>
        <taxon>Bacillati</taxon>
        <taxon>Actinomycetota</taxon>
        <taxon>Actinomycetes</taxon>
        <taxon>Streptosporangiales</taxon>
        <taxon>Thermomonosporaceae</taxon>
        <taxon>Actinocorallia</taxon>
    </lineage>
</organism>
<dbReference type="Proteomes" id="UP000272400">
    <property type="component" value="Unassembled WGS sequence"/>
</dbReference>
<protein>
    <submittedName>
        <fullName evidence="2">Uncharacterized protein</fullName>
    </submittedName>
</protein>
<dbReference type="AlphaFoldDB" id="A0A3N1DCA7"/>
<keyword evidence="1" id="KW-0472">Membrane</keyword>
<evidence type="ECO:0000256" key="1">
    <source>
        <dbReference type="SAM" id="Phobius"/>
    </source>
</evidence>
<evidence type="ECO:0000313" key="2">
    <source>
        <dbReference type="EMBL" id="ROO90758.1"/>
    </source>
</evidence>
<name>A0A3N1DCA7_9ACTN</name>
<dbReference type="EMBL" id="RJKE01000001">
    <property type="protein sequence ID" value="ROO90758.1"/>
    <property type="molecule type" value="Genomic_DNA"/>
</dbReference>